<evidence type="ECO:0000313" key="8">
    <source>
        <dbReference type="EMBL" id="UOQ68680.1"/>
    </source>
</evidence>
<dbReference type="InterPro" id="IPR035965">
    <property type="entry name" value="PAS-like_dom_sf"/>
</dbReference>
<dbReference type="Pfam" id="PF08447">
    <property type="entry name" value="PAS_3"/>
    <property type="match status" value="1"/>
</dbReference>
<dbReference type="Gene3D" id="2.10.70.100">
    <property type="match status" value="1"/>
</dbReference>
<dbReference type="PROSITE" id="PS50113">
    <property type="entry name" value="PAC"/>
    <property type="match status" value="1"/>
</dbReference>
<dbReference type="RefSeq" id="WP_245126124.1">
    <property type="nucleotide sequence ID" value="NZ_CP095062.1"/>
</dbReference>
<dbReference type="SUPFAM" id="SSF55785">
    <property type="entry name" value="PYP-like sensor domain (PAS domain)"/>
    <property type="match status" value="5"/>
</dbReference>
<dbReference type="Pfam" id="PF00989">
    <property type="entry name" value="PAS"/>
    <property type="match status" value="1"/>
</dbReference>
<proteinExistence type="predicted"/>
<dbReference type="EC" id="2.7.13.3" evidence="2"/>
<evidence type="ECO:0000259" key="7">
    <source>
        <dbReference type="PROSITE" id="PS50113"/>
    </source>
</evidence>
<dbReference type="InterPro" id="IPR013767">
    <property type="entry name" value="PAS_fold"/>
</dbReference>
<keyword evidence="8" id="KW-0614">Plasmid</keyword>
<reference evidence="8" key="1">
    <citation type="submission" date="2022-04" db="EMBL/GenBank/DDBJ databases">
        <title>Hymenobacter sp. isolated from the air.</title>
        <authorList>
            <person name="Won M."/>
            <person name="Lee C.-M."/>
            <person name="Woen H.-Y."/>
            <person name="Kwon S.-W."/>
        </authorList>
    </citation>
    <scope>NUCLEOTIDE SEQUENCE</scope>
    <source>
        <strain evidence="8">5420S-77</strain>
        <plasmid evidence="8">unnamed1</plasmid>
    </source>
</reference>
<dbReference type="NCBIfam" id="TIGR00229">
    <property type="entry name" value="sensory_box"/>
    <property type="match status" value="2"/>
</dbReference>
<dbReference type="InterPro" id="IPR001610">
    <property type="entry name" value="PAC"/>
</dbReference>
<evidence type="ECO:0000256" key="5">
    <source>
        <dbReference type="ARBA" id="ARBA00022777"/>
    </source>
</evidence>
<dbReference type="CDD" id="cd00130">
    <property type="entry name" value="PAS"/>
    <property type="match status" value="3"/>
</dbReference>
<evidence type="ECO:0000259" key="6">
    <source>
        <dbReference type="PROSITE" id="PS50112"/>
    </source>
</evidence>
<feature type="domain" description="PAS" evidence="6">
    <location>
        <begin position="20"/>
        <end position="90"/>
    </location>
</feature>
<name>A0ABY4GCN9_9BACT</name>
<dbReference type="EMBL" id="CP095062">
    <property type="protein sequence ID" value="UOQ68680.1"/>
    <property type="molecule type" value="Genomic_DNA"/>
</dbReference>
<dbReference type="Gene3D" id="3.30.450.20">
    <property type="entry name" value="PAS domain"/>
    <property type="match status" value="5"/>
</dbReference>
<geneLocation type="plasmid" evidence="8 9">
    <name>unnamed1</name>
</geneLocation>
<comment type="catalytic activity">
    <reaction evidence="1">
        <text>ATP + protein L-histidine = ADP + protein N-phospho-L-histidine.</text>
        <dbReference type="EC" id="2.7.13.3"/>
    </reaction>
</comment>
<keyword evidence="9" id="KW-1185">Reference proteome</keyword>
<dbReference type="PANTHER" id="PTHR43304">
    <property type="entry name" value="PHYTOCHROME-LIKE PROTEIN CPH1"/>
    <property type="match status" value="1"/>
</dbReference>
<dbReference type="Proteomes" id="UP000830401">
    <property type="component" value="Plasmid unnamed1"/>
</dbReference>
<protein>
    <recommendedName>
        <fullName evidence="2">histidine kinase</fullName>
        <ecNumber evidence="2">2.7.13.3</ecNumber>
    </recommendedName>
</protein>
<dbReference type="SMART" id="SM00086">
    <property type="entry name" value="PAC"/>
    <property type="match status" value="2"/>
</dbReference>
<dbReference type="PROSITE" id="PS50112">
    <property type="entry name" value="PAS"/>
    <property type="match status" value="1"/>
</dbReference>
<dbReference type="InterPro" id="IPR000700">
    <property type="entry name" value="PAS-assoc_C"/>
</dbReference>
<feature type="domain" description="PAC" evidence="7">
    <location>
        <begin position="330"/>
        <end position="382"/>
    </location>
</feature>
<keyword evidence="3" id="KW-0597">Phosphoprotein</keyword>
<evidence type="ECO:0000256" key="2">
    <source>
        <dbReference type="ARBA" id="ARBA00012438"/>
    </source>
</evidence>
<dbReference type="InterPro" id="IPR013655">
    <property type="entry name" value="PAS_fold_3"/>
</dbReference>
<evidence type="ECO:0000256" key="1">
    <source>
        <dbReference type="ARBA" id="ARBA00000085"/>
    </source>
</evidence>
<dbReference type="SMART" id="SM00091">
    <property type="entry name" value="PAS"/>
    <property type="match status" value="4"/>
</dbReference>
<dbReference type="InterPro" id="IPR052162">
    <property type="entry name" value="Sensor_kinase/Photoreceptor"/>
</dbReference>
<dbReference type="PANTHER" id="PTHR43304:SF1">
    <property type="entry name" value="PAC DOMAIN-CONTAINING PROTEIN"/>
    <property type="match status" value="1"/>
</dbReference>
<organism evidence="8 9">
    <name type="scientific">Hymenobacter volaticus</name>
    <dbReference type="NCBI Taxonomy" id="2932254"/>
    <lineage>
        <taxon>Bacteria</taxon>
        <taxon>Pseudomonadati</taxon>
        <taxon>Bacteroidota</taxon>
        <taxon>Cytophagia</taxon>
        <taxon>Cytophagales</taxon>
        <taxon>Hymenobacteraceae</taxon>
        <taxon>Hymenobacter</taxon>
    </lineage>
</organism>
<accession>A0ABY4GCN9</accession>
<gene>
    <name evidence="8" type="ORF">MUN86_23475</name>
</gene>
<keyword evidence="5" id="KW-0418">Kinase</keyword>
<dbReference type="InterPro" id="IPR000014">
    <property type="entry name" value="PAS"/>
</dbReference>
<keyword evidence="4" id="KW-0808">Transferase</keyword>
<evidence type="ECO:0000313" key="9">
    <source>
        <dbReference type="Proteomes" id="UP000830401"/>
    </source>
</evidence>
<sequence>MTTPLPNRTGVFQVPTTASNPSLFGRLVQTMPWGVLVLNRSGVVTLINEEVQRLTGLSASHVLGQLLTEVLPLDFPEDVRRALYAVVTTEEVVSGTFFLPHSQQWIAMTTEPGEHEVLVYWQNTTEIVVQKRQYQDLADNLTDSIATWGPDLRLRYANAVLVDQLNQPLSELLGKTLGEMEGSTAMSDSYTLELEKVLVTGQPSNHTFAFTTPEGNRHVHLRLIPDCQDGQVRQVLSIAHDITELKQAEVELRATSDLLLAAEEVAHTGSYEVELKAMRLRFSDGMFRLLGEVPQSFVPTLDIMNSRSHPDDVQLVQQILDEAIANKVPYHYLRRVSRADGQMRQLESFGHVVCDEAGDAAKLIGQVRDITERYQAENQLLQATQTIRHMLDGSPAAICLLEAQRDQQTGQIIDLIFRGANHASELLNQKSEACLLGHGLLEYFPGVRTVFFDDYVRVVETGVPLRTDRFYSSEHYEDRWFDVSAVKNGDGIILTFLDITTRKRNEQEQAASQQLLEAIFEATLNSLEVFRSVRDETGQVIDFEWVLANKAAHRLLQRTDLTGKRLLVEEPAMEQIGVFERLCQVVEQRQSVDFEVFYPTDATDAWYYIAATPSMMAWWLIGKTLRPANELRRLYCTCSLLSSKSWPMPC</sequence>
<evidence type="ECO:0000256" key="3">
    <source>
        <dbReference type="ARBA" id="ARBA00022553"/>
    </source>
</evidence>
<dbReference type="Pfam" id="PF08448">
    <property type="entry name" value="PAS_4"/>
    <property type="match status" value="2"/>
</dbReference>
<evidence type="ECO:0000256" key="4">
    <source>
        <dbReference type="ARBA" id="ARBA00022679"/>
    </source>
</evidence>
<dbReference type="InterPro" id="IPR013656">
    <property type="entry name" value="PAS_4"/>
</dbReference>